<dbReference type="EMBL" id="AORI01000004">
    <property type="protein sequence ID" value="ENY69201.1"/>
    <property type="molecule type" value="Genomic_DNA"/>
</dbReference>
<evidence type="ECO:0000313" key="3">
    <source>
        <dbReference type="EMBL" id="ENY69201.1"/>
    </source>
</evidence>
<feature type="coiled-coil region" evidence="1">
    <location>
        <begin position="202"/>
        <end position="239"/>
    </location>
</feature>
<dbReference type="SUPFAM" id="SSF56219">
    <property type="entry name" value="DNase I-like"/>
    <property type="match status" value="1"/>
</dbReference>
<evidence type="ECO:0008006" key="5">
    <source>
        <dbReference type="Google" id="ProtNLM"/>
    </source>
</evidence>
<dbReference type="Proteomes" id="UP000013131">
    <property type="component" value="Unassembled WGS sequence"/>
</dbReference>
<dbReference type="NCBIfam" id="NF045851">
    <property type="entry name" value="mem_nucl_MnuA"/>
    <property type="match status" value="1"/>
</dbReference>
<evidence type="ECO:0000256" key="1">
    <source>
        <dbReference type="SAM" id="Coils"/>
    </source>
</evidence>
<keyword evidence="1" id="KW-0175">Coiled coil</keyword>
<gene>
    <name evidence="3" type="ORF">MAU_1430</name>
</gene>
<keyword evidence="4" id="KW-1185">Reference proteome</keyword>
<accession>N9VCU5</accession>
<dbReference type="STRING" id="1188233.MAU_1430"/>
<feature type="region of interest" description="Disordered" evidence="2">
    <location>
        <begin position="357"/>
        <end position="389"/>
    </location>
</feature>
<dbReference type="RefSeq" id="WP_004423562.1">
    <property type="nucleotide sequence ID" value="NZ_AORI01000004.1"/>
</dbReference>
<organism evidence="3 4">
    <name type="scientific">Metamycoplasma auris 15026</name>
    <dbReference type="NCBI Taxonomy" id="1188233"/>
    <lineage>
        <taxon>Bacteria</taxon>
        <taxon>Bacillati</taxon>
        <taxon>Mycoplasmatota</taxon>
        <taxon>Mycoplasmoidales</taxon>
        <taxon>Metamycoplasmataceae</taxon>
        <taxon>Metamycoplasma</taxon>
    </lineage>
</organism>
<dbReference type="InterPro" id="IPR036691">
    <property type="entry name" value="Endo/exonu/phosph_ase_sf"/>
</dbReference>
<dbReference type="NCBIfam" id="NF045950">
    <property type="entry name" value="MAG6090_repeat"/>
    <property type="match status" value="2"/>
</dbReference>
<evidence type="ECO:0000256" key="2">
    <source>
        <dbReference type="SAM" id="MobiDB-lite"/>
    </source>
</evidence>
<feature type="region of interest" description="Disordered" evidence="2">
    <location>
        <begin position="549"/>
        <end position="608"/>
    </location>
</feature>
<dbReference type="AlphaFoldDB" id="N9VCU5"/>
<name>N9VCU5_9BACT</name>
<feature type="compositionally biased region" description="Acidic residues" evidence="2">
    <location>
        <begin position="368"/>
        <end position="389"/>
    </location>
</feature>
<dbReference type="OrthoDB" id="403989at2"/>
<comment type="caution">
    <text evidence="3">The sequence shown here is derived from an EMBL/GenBank/DDBJ whole genome shotgun (WGS) entry which is preliminary data.</text>
</comment>
<dbReference type="PATRIC" id="fig|1188233.3.peg.145"/>
<protein>
    <recommendedName>
        <fullName evidence="5">Endonuclease/exonuclease/phosphatase domain-containing protein</fullName>
    </recommendedName>
</protein>
<dbReference type="eggNOG" id="COG0737">
    <property type="taxonomic scope" value="Bacteria"/>
</dbReference>
<sequence length="921" mass="105461">MTKELKLLLSIATVSVGTTVALAIPSKDRIEKNKLEKEIKKIEDRIKDKKHPLSEGKINKLKKEITKAKEVLKKSKDISLIISTKDNFIKTTSAIINSNEIIPWMHINPINKNEISKLEKKSAEITGILFDNPYNKEIEKAKRDKEILPKIYNDSASGLDIDIHWTKEELERYVYKFLWYLKKTKLDAIKSAKLTGELFNILTKQIDKKNIEKAEAADLEKQQKWVDAYLEEIKKLNEEITKDIVSELIKEIKARMYRDSVSGLDIELHPSSKDIEKENKRLDDKVKEILDKNWNDNRVIWNEIFASSDTKKLFDDTYADLTKDALDRYKKHLDTHINESVKLTGELMEIWSSEAAIEKPKPKPAPDPIEDPDPSSPSDDESSTVGEKEEEIVSNLGNALLKNQGDKNYSKMVHWILDGNHNLWYDRTTKHILIAKKGIIPLGDSYSGDRYEFLKLTNDAYNQLIKNIDGERQLVNATKPTYKKGEYTNLSAMLDYKILNKSEFTDENTSSVTVTFDLEVTYKVGKFVFNGSPIVSESENKSTISIEYTFTKDGTDDEIDEPQPDDGNEETPPNDGTPPRNDDSSSPSDDDSETPPSNPPTDNISLGNGEFKLGHWNILKFTGNDNQKDKTKRIALLSEKEKFDILGLTEVKNPNGVKNIVDEMNKLSPSNMYSYIVSNKEKGSMFNRGSDEAVAIIYNKHKFEPIEFSNGSKGYSYKEIFTDFLDNENAEYARPPYGVQFRYKLKPDKKMTFVFDHFDGPGAKDDLGENMLNGMGTFEYREAKHLEKVLEYFKNISDKEASIFFGGDTNIPLGKEKLAFDWLKRNGGSSGYEAVFDDAHRHRSSLGRKGENYTNPYDKIFYKSNFALIDKQVFDLYKVVKDQEIRKLFRKHNVEIKDTKDIWKPGVLSDHTYISATFKIA</sequence>
<proteinExistence type="predicted"/>
<reference evidence="3 4" key="1">
    <citation type="journal article" date="2013" name="Genome Announc.">
        <title>Draft Genome Sequences of Mycoplasma auris and Mycoplasma yeatsii, Two Species of the Ear Canal of Caprinae.</title>
        <authorList>
            <person name="Dordet-Frisoni E."/>
            <person name="Baranowski E."/>
            <person name="Barre A."/>
            <person name="Blanchard A."/>
            <person name="Breton M."/>
            <person name="Couture C."/>
            <person name="Dupuy V."/>
            <person name="Gaurivaud P."/>
            <person name="Jacob D."/>
            <person name="Lemaitre C."/>
            <person name="Manso-Silvan L."/>
            <person name="Nikolski M."/>
            <person name="Nouvel L.X."/>
            <person name="Poumarat F."/>
            <person name="Sirand-Pugnet P."/>
            <person name="Thebault P."/>
            <person name="Theil S."/>
            <person name="Thiaucourt F."/>
            <person name="Citti C."/>
            <person name="Tardy F."/>
        </authorList>
    </citation>
    <scope>NUCLEOTIDE SEQUENCE [LARGE SCALE GENOMIC DNA]</scope>
    <source>
        <strain evidence="3 4">15026</strain>
    </source>
</reference>
<dbReference type="CDD" id="cd10283">
    <property type="entry name" value="MnuA_DNase1-like"/>
    <property type="match status" value="1"/>
</dbReference>
<evidence type="ECO:0000313" key="4">
    <source>
        <dbReference type="Proteomes" id="UP000013131"/>
    </source>
</evidence>
<feature type="compositionally biased region" description="Acidic residues" evidence="2">
    <location>
        <begin position="555"/>
        <end position="569"/>
    </location>
</feature>
<dbReference type="Gene3D" id="3.60.10.10">
    <property type="entry name" value="Endonuclease/exonuclease/phosphatase"/>
    <property type="match status" value="1"/>
</dbReference>